<comment type="caution">
    <text evidence="2">The sequence shown here is derived from an EMBL/GenBank/DDBJ whole genome shotgun (WGS) entry which is preliminary data.</text>
</comment>
<evidence type="ECO:0000256" key="1">
    <source>
        <dbReference type="SAM" id="SignalP"/>
    </source>
</evidence>
<gene>
    <name evidence="2" type="ORF">NE632_09795</name>
</gene>
<keyword evidence="1" id="KW-0732">Signal</keyword>
<reference evidence="2" key="1">
    <citation type="submission" date="2022-06" db="EMBL/GenBank/DDBJ databases">
        <title>Isolation of gut microbiota from human fecal samples.</title>
        <authorList>
            <person name="Pamer E.G."/>
            <person name="Barat B."/>
            <person name="Waligurski E."/>
            <person name="Medina S."/>
            <person name="Paddock L."/>
            <person name="Mostad J."/>
        </authorList>
    </citation>
    <scope>NUCLEOTIDE SEQUENCE</scope>
    <source>
        <strain evidence="2">DFI.5.57</strain>
    </source>
</reference>
<feature type="chain" id="PRO_5043812105" description="Secreted protein" evidence="1">
    <location>
        <begin position="24"/>
        <end position="141"/>
    </location>
</feature>
<proteinExistence type="predicted"/>
<name>A0AAW5KSQ7_9FIRM</name>
<dbReference type="Proteomes" id="UP001206236">
    <property type="component" value="Unassembled WGS sequence"/>
</dbReference>
<organism evidence="2 3">
    <name type="scientific">Ruminococcus bicirculans</name>
    <name type="common">ex Wegman et al. 2014</name>
    <dbReference type="NCBI Taxonomy" id="1160721"/>
    <lineage>
        <taxon>Bacteria</taxon>
        <taxon>Bacillati</taxon>
        <taxon>Bacillota</taxon>
        <taxon>Clostridia</taxon>
        <taxon>Eubacteriales</taxon>
        <taxon>Oscillospiraceae</taxon>
        <taxon>Ruminococcus</taxon>
    </lineage>
</organism>
<dbReference type="AlphaFoldDB" id="A0AAW5KSQ7"/>
<dbReference type="RefSeq" id="WP_117925423.1">
    <property type="nucleotide sequence ID" value="NZ_JADMYU010000047.1"/>
</dbReference>
<evidence type="ECO:0000313" key="3">
    <source>
        <dbReference type="Proteomes" id="UP001206236"/>
    </source>
</evidence>
<evidence type="ECO:0008006" key="4">
    <source>
        <dbReference type="Google" id="ProtNLM"/>
    </source>
</evidence>
<protein>
    <recommendedName>
        <fullName evidence="4">Secreted protein</fullName>
    </recommendedName>
</protein>
<accession>A0AAW5KSQ7</accession>
<feature type="signal peptide" evidence="1">
    <location>
        <begin position="1"/>
        <end position="23"/>
    </location>
</feature>
<sequence>MKKLLALLVSSIMVCGGGISVCAEPQLSTPIEGEFTEYYKYTSKVYNSMTISNKTASCKSTVMGFSDKTTKVVVTHTLEKKSGKWWSNVTSWTKTFNTYTAIYTTSKSSLSSGTYRLKTIAKVYNGSDYETITIYSKTASC</sequence>
<evidence type="ECO:0000313" key="2">
    <source>
        <dbReference type="EMBL" id="MCQ5153597.1"/>
    </source>
</evidence>
<dbReference type="EMBL" id="JANGCN010000021">
    <property type="protein sequence ID" value="MCQ5153597.1"/>
    <property type="molecule type" value="Genomic_DNA"/>
</dbReference>